<evidence type="ECO:0000313" key="1">
    <source>
        <dbReference type="EMBL" id="KAK8994659.1"/>
    </source>
</evidence>
<reference evidence="1 2" key="1">
    <citation type="journal article" date="2024" name="G3 (Bethesda)">
        <title>Genome assembly of Hibiscus sabdariffa L. provides insights into metabolisms of medicinal natural products.</title>
        <authorList>
            <person name="Kim T."/>
        </authorList>
    </citation>
    <scope>NUCLEOTIDE SEQUENCE [LARGE SCALE GENOMIC DNA]</scope>
    <source>
        <strain evidence="1">TK-2024</strain>
        <tissue evidence="1">Old leaves</tissue>
    </source>
</reference>
<dbReference type="Proteomes" id="UP001396334">
    <property type="component" value="Unassembled WGS sequence"/>
</dbReference>
<comment type="caution">
    <text evidence="1">The sequence shown here is derived from an EMBL/GenBank/DDBJ whole genome shotgun (WGS) entry which is preliminary data.</text>
</comment>
<organism evidence="1 2">
    <name type="scientific">Hibiscus sabdariffa</name>
    <name type="common">roselle</name>
    <dbReference type="NCBI Taxonomy" id="183260"/>
    <lineage>
        <taxon>Eukaryota</taxon>
        <taxon>Viridiplantae</taxon>
        <taxon>Streptophyta</taxon>
        <taxon>Embryophyta</taxon>
        <taxon>Tracheophyta</taxon>
        <taxon>Spermatophyta</taxon>
        <taxon>Magnoliopsida</taxon>
        <taxon>eudicotyledons</taxon>
        <taxon>Gunneridae</taxon>
        <taxon>Pentapetalae</taxon>
        <taxon>rosids</taxon>
        <taxon>malvids</taxon>
        <taxon>Malvales</taxon>
        <taxon>Malvaceae</taxon>
        <taxon>Malvoideae</taxon>
        <taxon>Hibiscus</taxon>
    </lineage>
</organism>
<accession>A0ABR2Q1W2</accession>
<sequence>MIGNSSRSSLRIGENQGESNQDWDIISKYRGLPRVRLFIWNLRMVEKFDRARSLTQGGFVFKPLCMLTLHPIGKFRLWGGSRLTQMARDSREGYDTILGYNLEKIESSILLSIFEMMIQSWELCFTFVQRGRNAYCGCYGASRLLSRWLKPLLVVRDLLLADEEHSAPMAAARTSIDFVRLRLGILTRVDILQNDTGWKSTALGFCP</sequence>
<protein>
    <submittedName>
        <fullName evidence="1">Uncharacterized protein</fullName>
    </submittedName>
</protein>
<evidence type="ECO:0000313" key="2">
    <source>
        <dbReference type="Proteomes" id="UP001396334"/>
    </source>
</evidence>
<dbReference type="EMBL" id="JBBPBN010000047">
    <property type="protein sequence ID" value="KAK8994659.1"/>
    <property type="molecule type" value="Genomic_DNA"/>
</dbReference>
<keyword evidence="2" id="KW-1185">Reference proteome</keyword>
<gene>
    <name evidence="1" type="ORF">V6N11_045734</name>
</gene>
<name>A0ABR2Q1W2_9ROSI</name>
<proteinExistence type="predicted"/>